<dbReference type="EC" id="3.-.-.-" evidence="2"/>
<evidence type="ECO:0000259" key="1">
    <source>
        <dbReference type="Pfam" id="PF00144"/>
    </source>
</evidence>
<reference evidence="3" key="1">
    <citation type="journal article" date="2019" name="Int. J. Syst. Evol. Microbiol.">
        <title>The Global Catalogue of Microorganisms (GCM) 10K type strain sequencing project: providing services to taxonomists for standard genome sequencing and annotation.</title>
        <authorList>
            <consortium name="The Broad Institute Genomics Platform"/>
            <consortium name="The Broad Institute Genome Sequencing Center for Infectious Disease"/>
            <person name="Wu L."/>
            <person name="Ma J."/>
        </authorList>
    </citation>
    <scope>NUCLEOTIDE SEQUENCE [LARGE SCALE GENOMIC DNA]</scope>
    <source>
        <strain evidence="3">JCM 18657</strain>
    </source>
</reference>
<keyword evidence="3" id="KW-1185">Reference proteome</keyword>
<evidence type="ECO:0000313" key="3">
    <source>
        <dbReference type="Proteomes" id="UP001596528"/>
    </source>
</evidence>
<organism evidence="2 3">
    <name type="scientific">Paenibacillus thermoaerophilus</name>
    <dbReference type="NCBI Taxonomy" id="1215385"/>
    <lineage>
        <taxon>Bacteria</taxon>
        <taxon>Bacillati</taxon>
        <taxon>Bacillota</taxon>
        <taxon>Bacilli</taxon>
        <taxon>Bacillales</taxon>
        <taxon>Paenibacillaceae</taxon>
        <taxon>Paenibacillus</taxon>
    </lineage>
</organism>
<sequence length="355" mass="39025">MDWGTKPMPDLEARMKQERVPGIGIAVFREGQMEWSGGFGVTEAGTPRKVTADTLFHACSMSKMVTAIGVLCLVQEGLLDLDEDVNRYLVSWQVPESPYTTRHKVTLRLLLAHQAGFVDPEGSFGVCDIQDPFPAPTDILRGNTRYYAEPAQVKYTPGSRFSYSDAGYAVVEQLVEDVTGEPFAAVMRRFVIEPLGLKRTMFWKGRSEDGADPLEIKAEEEAAAGHDPFGRVVEGRRAHYPNLSGAGLWTTPAEFATFTLEVIKAWNGDAQSVLRPDLARMMLTSQGCDTGVGLGVFLPHAHEPYMVSQGWGVGFQCMLAAYPNRKSGIVAMANSDPGRPQHESLIGEIIRLSER</sequence>
<accession>A0ABW2V3A9</accession>
<dbReference type="Pfam" id="PF00144">
    <property type="entry name" value="Beta-lactamase"/>
    <property type="match status" value="1"/>
</dbReference>
<keyword evidence="2" id="KW-0378">Hydrolase</keyword>
<dbReference type="GO" id="GO:0016787">
    <property type="term" value="F:hydrolase activity"/>
    <property type="evidence" value="ECO:0007669"/>
    <property type="project" value="UniProtKB-KW"/>
</dbReference>
<dbReference type="PANTHER" id="PTHR43283">
    <property type="entry name" value="BETA-LACTAMASE-RELATED"/>
    <property type="match status" value="1"/>
</dbReference>
<name>A0ABW2V3A9_9BACL</name>
<dbReference type="PANTHER" id="PTHR43283:SF3">
    <property type="entry name" value="BETA-LACTAMASE FAMILY PROTEIN (AFU_ORTHOLOGUE AFUA_5G07500)"/>
    <property type="match status" value="1"/>
</dbReference>
<dbReference type="EMBL" id="JBHTGQ010000011">
    <property type="protein sequence ID" value="MFC7749285.1"/>
    <property type="molecule type" value="Genomic_DNA"/>
</dbReference>
<dbReference type="InterPro" id="IPR012338">
    <property type="entry name" value="Beta-lactam/transpept-like"/>
</dbReference>
<dbReference type="Gene3D" id="3.40.710.10">
    <property type="entry name" value="DD-peptidase/beta-lactamase superfamily"/>
    <property type="match status" value="1"/>
</dbReference>
<protein>
    <submittedName>
        <fullName evidence="2">Serine hydrolase domain-containing protein</fullName>
        <ecNumber evidence="2">3.-.-.-</ecNumber>
    </submittedName>
</protein>
<evidence type="ECO:0000313" key="2">
    <source>
        <dbReference type="EMBL" id="MFC7749285.1"/>
    </source>
</evidence>
<gene>
    <name evidence="2" type="ORF">ACFQWB_04920</name>
</gene>
<dbReference type="RefSeq" id="WP_138789633.1">
    <property type="nucleotide sequence ID" value="NZ_JBHTGQ010000011.1"/>
</dbReference>
<dbReference type="InterPro" id="IPR050789">
    <property type="entry name" value="Diverse_Enzym_Activities"/>
</dbReference>
<dbReference type="Proteomes" id="UP001596528">
    <property type="component" value="Unassembled WGS sequence"/>
</dbReference>
<dbReference type="SUPFAM" id="SSF56601">
    <property type="entry name" value="beta-lactamase/transpeptidase-like"/>
    <property type="match status" value="1"/>
</dbReference>
<feature type="domain" description="Beta-lactamase-related" evidence="1">
    <location>
        <begin position="12"/>
        <end position="342"/>
    </location>
</feature>
<proteinExistence type="predicted"/>
<dbReference type="InterPro" id="IPR001466">
    <property type="entry name" value="Beta-lactam-related"/>
</dbReference>
<comment type="caution">
    <text evidence="2">The sequence shown here is derived from an EMBL/GenBank/DDBJ whole genome shotgun (WGS) entry which is preliminary data.</text>
</comment>